<gene>
    <name evidence="1" type="ORF">LVJ94_45560</name>
</gene>
<protein>
    <recommendedName>
        <fullName evidence="3">Holliday junction DNA helicase RuvA C-terminal domain-containing protein</fullName>
    </recommendedName>
</protein>
<sequence length="56" mass="6430">MNPSLDQEHEVALRALTTMGFKEPQVRRVLAILEERWADRPPSIEMVVREAISVLT</sequence>
<dbReference type="Gene3D" id="1.10.8.10">
    <property type="entry name" value="DNA helicase RuvA subunit, C-terminal domain"/>
    <property type="match status" value="1"/>
</dbReference>
<dbReference type="Proteomes" id="UP001374803">
    <property type="component" value="Chromosome"/>
</dbReference>
<evidence type="ECO:0008006" key="3">
    <source>
        <dbReference type="Google" id="ProtNLM"/>
    </source>
</evidence>
<accession>A0ABZ2KZR0</accession>
<proteinExistence type="predicted"/>
<organism evidence="1 2">
    <name type="scientific">Pendulispora rubella</name>
    <dbReference type="NCBI Taxonomy" id="2741070"/>
    <lineage>
        <taxon>Bacteria</taxon>
        <taxon>Pseudomonadati</taxon>
        <taxon>Myxococcota</taxon>
        <taxon>Myxococcia</taxon>
        <taxon>Myxococcales</taxon>
        <taxon>Sorangiineae</taxon>
        <taxon>Pendulisporaceae</taxon>
        <taxon>Pendulispora</taxon>
    </lineage>
</organism>
<dbReference type="RefSeq" id="WP_394833798.1">
    <property type="nucleotide sequence ID" value="NZ_CP089929.1"/>
</dbReference>
<evidence type="ECO:0000313" key="1">
    <source>
        <dbReference type="EMBL" id="WXB04162.1"/>
    </source>
</evidence>
<name>A0ABZ2KZR0_9BACT</name>
<dbReference type="EMBL" id="CP089983">
    <property type="protein sequence ID" value="WXB04162.1"/>
    <property type="molecule type" value="Genomic_DNA"/>
</dbReference>
<reference evidence="1" key="1">
    <citation type="submission" date="2021-12" db="EMBL/GenBank/DDBJ databases">
        <title>Discovery of the Pendulisporaceae a myxobacterial family with distinct sporulation behavior and unique specialized metabolism.</title>
        <authorList>
            <person name="Garcia R."/>
            <person name="Popoff A."/>
            <person name="Bader C.D."/>
            <person name="Loehr J."/>
            <person name="Walesch S."/>
            <person name="Walt C."/>
            <person name="Boldt J."/>
            <person name="Bunk B."/>
            <person name="Haeckl F.J.F.P.J."/>
            <person name="Gunesch A.P."/>
            <person name="Birkelbach J."/>
            <person name="Nuebel U."/>
            <person name="Pietschmann T."/>
            <person name="Bach T."/>
            <person name="Mueller R."/>
        </authorList>
    </citation>
    <scope>NUCLEOTIDE SEQUENCE</scope>
    <source>
        <strain evidence="1">MSr11367</strain>
    </source>
</reference>
<keyword evidence="2" id="KW-1185">Reference proteome</keyword>
<evidence type="ECO:0000313" key="2">
    <source>
        <dbReference type="Proteomes" id="UP001374803"/>
    </source>
</evidence>